<keyword evidence="9" id="KW-1185">Reference proteome</keyword>
<sequence length="254" mass="27575">MTEYKAYLFDLDGTIYHGGKPIPEAVTMVNHLADKGIPYVFVTNNSTTSPQQVAERLQKMGIPAEAKDVVTSSQATVHYLNEQGCGKAMYTIGQAGLFKELEAAGYQQTEEQPDVVIIGMNPEVTYKELAHATLAIAKGALFISTNPDKALPMEIGLMPGNGALTAFVATATSQEPTFIGKPFPTLMHLALDRLKLTKDEVLMVGDNYLTDISAGINSDIDTLLVLSGFTQRADLETVEKQPTYIVNSLSDWKV</sequence>
<reference evidence="8 9" key="1">
    <citation type="submission" date="2017-09" db="EMBL/GenBank/DDBJ databases">
        <title>Complete Genome Sequences of Two Strains of the Meat Spoilage Bacterium Brochothrix thermosphacta Isolated from Ground Chicken.</title>
        <authorList>
            <person name="Paoli G.C."/>
            <person name="Wijey C."/>
            <person name="Chen C.-Y."/>
            <person name="Nguyen L."/>
            <person name="Yan X."/>
            <person name="Irwin P.L."/>
        </authorList>
    </citation>
    <scope>NUCLEOTIDE SEQUENCE [LARGE SCALE GENOMIC DNA]</scope>
    <source>
        <strain evidence="8 9">BI</strain>
    </source>
</reference>
<name>A0A1D2K067_BROTH</name>
<evidence type="ECO:0000256" key="4">
    <source>
        <dbReference type="ARBA" id="ARBA00022842"/>
    </source>
</evidence>
<dbReference type="OrthoDB" id="9810449at2"/>
<evidence type="ECO:0000313" key="8">
    <source>
        <dbReference type="EMBL" id="ATF26388.1"/>
    </source>
</evidence>
<dbReference type="InterPro" id="IPR023214">
    <property type="entry name" value="HAD_sf"/>
</dbReference>
<comment type="cofactor">
    <cofactor evidence="7">
        <name>Mg(2+)</name>
        <dbReference type="ChEBI" id="CHEBI:18420"/>
    </cofactor>
    <text evidence="7">Divalent metal ions. Mg(2+) is the most effective.</text>
</comment>
<dbReference type="PANTHER" id="PTHR19288">
    <property type="entry name" value="4-NITROPHENYLPHOSPHATASE-RELATED"/>
    <property type="match status" value="1"/>
</dbReference>
<gene>
    <name evidence="8" type="ORF">CNY62_08355</name>
</gene>
<dbReference type="EMBL" id="CP023483">
    <property type="protein sequence ID" value="ATF26388.1"/>
    <property type="molecule type" value="Genomic_DNA"/>
</dbReference>
<accession>A0A1D2K067</accession>
<dbReference type="Pfam" id="PF13344">
    <property type="entry name" value="Hydrolase_6"/>
    <property type="match status" value="1"/>
</dbReference>
<protein>
    <submittedName>
        <fullName evidence="8">TIGR01457 family HAD-type hydrolase</fullName>
    </submittedName>
</protein>
<feature type="binding site" evidence="7">
    <location>
        <position position="12"/>
    </location>
    <ligand>
        <name>Mg(2+)</name>
        <dbReference type="ChEBI" id="CHEBI:18420"/>
    </ligand>
</feature>
<dbReference type="GO" id="GO:0046872">
    <property type="term" value="F:metal ion binding"/>
    <property type="evidence" value="ECO:0007669"/>
    <property type="project" value="UniProtKB-KW"/>
</dbReference>
<keyword evidence="2 7" id="KW-0479">Metal-binding</keyword>
<evidence type="ECO:0000256" key="1">
    <source>
        <dbReference type="ARBA" id="ARBA00006696"/>
    </source>
</evidence>
<evidence type="ECO:0000256" key="5">
    <source>
        <dbReference type="PIRSR" id="PIRSR000915-1"/>
    </source>
</evidence>
<dbReference type="SFLD" id="SFLDG01139">
    <property type="entry name" value="C2.A:_Pyridoxal_Phosphate_Phos"/>
    <property type="match status" value="1"/>
</dbReference>
<dbReference type="AlphaFoldDB" id="A0A1D2K067"/>
<dbReference type="RefSeq" id="WP_029090711.1">
    <property type="nucleotide sequence ID" value="NZ_CBCPHX010000002.1"/>
</dbReference>
<dbReference type="CDD" id="cd07530">
    <property type="entry name" value="HAD_Pase_UmpH-like"/>
    <property type="match status" value="1"/>
</dbReference>
<dbReference type="NCBIfam" id="TIGR01457">
    <property type="entry name" value="HAD-SF-IIA-hyp2"/>
    <property type="match status" value="1"/>
</dbReference>
<dbReference type="SFLD" id="SFLDS00003">
    <property type="entry name" value="Haloacid_Dehalogenase"/>
    <property type="match status" value="1"/>
</dbReference>
<dbReference type="SUPFAM" id="SSF56784">
    <property type="entry name" value="HAD-like"/>
    <property type="match status" value="1"/>
</dbReference>
<dbReference type="InterPro" id="IPR006357">
    <property type="entry name" value="HAD-SF_hydro_IIA"/>
</dbReference>
<organism evidence="8 9">
    <name type="scientific">Brochothrix thermosphacta</name>
    <name type="common">Microbacterium thermosphactum</name>
    <dbReference type="NCBI Taxonomy" id="2756"/>
    <lineage>
        <taxon>Bacteria</taxon>
        <taxon>Bacillati</taxon>
        <taxon>Bacillota</taxon>
        <taxon>Bacilli</taxon>
        <taxon>Bacillales</taxon>
        <taxon>Listeriaceae</taxon>
        <taxon>Brochothrix</taxon>
    </lineage>
</organism>
<dbReference type="Proteomes" id="UP000243591">
    <property type="component" value="Chromosome"/>
</dbReference>
<evidence type="ECO:0000256" key="2">
    <source>
        <dbReference type="ARBA" id="ARBA00022723"/>
    </source>
</evidence>
<dbReference type="GO" id="GO:0005737">
    <property type="term" value="C:cytoplasm"/>
    <property type="evidence" value="ECO:0007669"/>
    <property type="project" value="TreeGrafter"/>
</dbReference>
<dbReference type="InterPro" id="IPR036412">
    <property type="entry name" value="HAD-like_sf"/>
</dbReference>
<evidence type="ECO:0000256" key="3">
    <source>
        <dbReference type="ARBA" id="ARBA00022801"/>
    </source>
</evidence>
<comment type="similarity">
    <text evidence="1">Belongs to the HAD-like hydrolase superfamily. NagD family.</text>
</comment>
<feature type="active site" description="Nucleophile" evidence="5">
    <location>
        <position position="10"/>
    </location>
</feature>
<proteinExistence type="inferred from homology"/>
<feature type="binding site" evidence="7">
    <location>
        <position position="10"/>
    </location>
    <ligand>
        <name>Mg(2+)</name>
        <dbReference type="ChEBI" id="CHEBI:18420"/>
    </ligand>
</feature>
<feature type="active site" description="Proton donor" evidence="5">
    <location>
        <position position="12"/>
    </location>
</feature>
<dbReference type="STRING" id="2756.BFR44_08950"/>
<keyword evidence="4 7" id="KW-0460">Magnesium</keyword>
<dbReference type="Pfam" id="PF13242">
    <property type="entry name" value="Hydrolase_like"/>
    <property type="match status" value="1"/>
</dbReference>
<dbReference type="PANTHER" id="PTHR19288:SF46">
    <property type="entry name" value="HALOACID DEHALOGENASE-LIKE HYDROLASE DOMAIN-CONTAINING PROTEIN 2"/>
    <property type="match status" value="1"/>
</dbReference>
<dbReference type="Gene3D" id="3.40.50.1000">
    <property type="entry name" value="HAD superfamily/HAD-like"/>
    <property type="match status" value="2"/>
</dbReference>
<dbReference type="PIRSF" id="PIRSF000915">
    <property type="entry name" value="PGP-type_phosphatase"/>
    <property type="match status" value="1"/>
</dbReference>
<evidence type="ECO:0000313" key="9">
    <source>
        <dbReference type="Proteomes" id="UP000243591"/>
    </source>
</evidence>
<dbReference type="InterPro" id="IPR006354">
    <property type="entry name" value="HAD-SF_hydro_IIA_hyp1"/>
</dbReference>
<dbReference type="GO" id="GO:0016791">
    <property type="term" value="F:phosphatase activity"/>
    <property type="evidence" value="ECO:0007669"/>
    <property type="project" value="TreeGrafter"/>
</dbReference>
<evidence type="ECO:0000256" key="7">
    <source>
        <dbReference type="PIRSR" id="PIRSR000915-3"/>
    </source>
</evidence>
<feature type="binding site" evidence="7">
    <location>
        <position position="206"/>
    </location>
    <ligand>
        <name>Mg(2+)</name>
        <dbReference type="ChEBI" id="CHEBI:18420"/>
    </ligand>
</feature>
<dbReference type="NCBIfam" id="TIGR01460">
    <property type="entry name" value="HAD-SF-IIA"/>
    <property type="match status" value="1"/>
</dbReference>
<dbReference type="KEGG" id="bths:CNY62_08355"/>
<feature type="binding site" evidence="6">
    <location>
        <position position="181"/>
    </location>
    <ligand>
        <name>substrate</name>
    </ligand>
</feature>
<dbReference type="FunFam" id="3.40.50.1000:FF:000053">
    <property type="entry name" value="TIGR01457 family HAD hydrolase"/>
    <property type="match status" value="1"/>
</dbReference>
<evidence type="ECO:0000256" key="6">
    <source>
        <dbReference type="PIRSR" id="PIRSR000915-2"/>
    </source>
</evidence>
<keyword evidence="3 8" id="KW-0378">Hydrolase</keyword>